<dbReference type="GO" id="GO:0004519">
    <property type="term" value="F:endonuclease activity"/>
    <property type="evidence" value="ECO:0007669"/>
    <property type="project" value="InterPro"/>
</dbReference>
<dbReference type="Pfam" id="PF04471">
    <property type="entry name" value="Mrr_cat"/>
    <property type="match status" value="1"/>
</dbReference>
<evidence type="ECO:0000313" key="3">
    <source>
        <dbReference type="EMBL" id="RTE02758.1"/>
    </source>
</evidence>
<dbReference type="InterPro" id="IPR007560">
    <property type="entry name" value="Restrct_endonuc_IV_Mrr"/>
</dbReference>
<dbReference type="GO" id="GO:0003677">
    <property type="term" value="F:DNA binding"/>
    <property type="evidence" value="ECO:0007669"/>
    <property type="project" value="InterPro"/>
</dbReference>
<reference evidence="3 4" key="1">
    <citation type="submission" date="2018-12" db="EMBL/GenBank/DDBJ databases">
        <title>Bacillus ochoae sp. nov., Paenibacillus whitsoniae sp. nov., Paenibacillus spiritus sp. nov. Isolated from the Mars Exploration Rover during spacecraft assembly.</title>
        <authorList>
            <person name="Seuylemezian A."/>
            <person name="Vaishampayan P."/>
        </authorList>
    </citation>
    <scope>NUCLEOTIDE SEQUENCE [LARGE SCALE GENOMIC DNA]</scope>
    <source>
        <strain evidence="3 4">MER 54</strain>
    </source>
</reference>
<dbReference type="SUPFAM" id="SSF52980">
    <property type="entry name" value="Restriction endonuclease-like"/>
    <property type="match status" value="1"/>
</dbReference>
<dbReference type="RefSeq" id="WP_126144728.1">
    <property type="nucleotide sequence ID" value="NZ_RXHU01000112.1"/>
</dbReference>
<proteinExistence type="predicted"/>
<dbReference type="EMBL" id="RXHU01000112">
    <property type="protein sequence ID" value="RTE02758.1"/>
    <property type="molecule type" value="Genomic_DNA"/>
</dbReference>
<sequence>MTARFPKDITDSMRTCILAIFWPKEHIIDFFKNNSCTSRDLAIVKNYVEDNLSRSQIIDRVFQSLHSRDDGGIGQFRAMLASLISWNHFDPYYFKKIKKLDEAEAVRQINHLKQVQEIRDAKTKEERRQQETTRANQRQKIKMSDLNDSFIQLFNSANVSTQERGYRLEKLLQHLAEYEGLITAEPFKIQGEQIDGAIKFDGENYIVEAKWHDALTASDSLFHFAHKVEGKMYGRGFFVSINGFSRDSVAALTAGKCSKTILIDGGDLSFVFGGNISLKDMLDSKIRAAQTKGYIYFDAITSKNKH</sequence>
<evidence type="ECO:0000256" key="1">
    <source>
        <dbReference type="SAM" id="MobiDB-lite"/>
    </source>
</evidence>
<feature type="compositionally biased region" description="Basic and acidic residues" evidence="1">
    <location>
        <begin position="120"/>
        <end position="131"/>
    </location>
</feature>
<keyword evidence="4" id="KW-1185">Reference proteome</keyword>
<organism evidence="3 4">
    <name type="scientific">Paenibacillus whitsoniae</name>
    <dbReference type="NCBI Taxonomy" id="2496558"/>
    <lineage>
        <taxon>Bacteria</taxon>
        <taxon>Bacillati</taxon>
        <taxon>Bacillota</taxon>
        <taxon>Bacilli</taxon>
        <taxon>Bacillales</taxon>
        <taxon>Paenibacillaceae</taxon>
        <taxon>Paenibacillus</taxon>
    </lineage>
</organism>
<comment type="caution">
    <text evidence="3">The sequence shown here is derived from an EMBL/GenBank/DDBJ whole genome shotgun (WGS) entry which is preliminary data.</text>
</comment>
<protein>
    <recommendedName>
        <fullName evidence="2">Restriction endonuclease type IV Mrr domain-containing protein</fullName>
    </recommendedName>
</protein>
<accession>A0A430J509</accession>
<gene>
    <name evidence="3" type="ORF">EJQ19_29020</name>
</gene>
<name>A0A430J509_9BACL</name>
<evidence type="ECO:0000313" key="4">
    <source>
        <dbReference type="Proteomes" id="UP000276128"/>
    </source>
</evidence>
<dbReference type="Proteomes" id="UP000276128">
    <property type="component" value="Unassembled WGS sequence"/>
</dbReference>
<dbReference type="AlphaFoldDB" id="A0A430J509"/>
<dbReference type="OrthoDB" id="5521926at2"/>
<evidence type="ECO:0000259" key="2">
    <source>
        <dbReference type="Pfam" id="PF04471"/>
    </source>
</evidence>
<feature type="domain" description="Restriction endonuclease type IV Mrr" evidence="2">
    <location>
        <begin position="165"/>
        <end position="268"/>
    </location>
</feature>
<feature type="region of interest" description="Disordered" evidence="1">
    <location>
        <begin position="120"/>
        <end position="139"/>
    </location>
</feature>
<dbReference type="GO" id="GO:0009307">
    <property type="term" value="P:DNA restriction-modification system"/>
    <property type="evidence" value="ECO:0007669"/>
    <property type="project" value="InterPro"/>
</dbReference>
<dbReference type="InterPro" id="IPR011335">
    <property type="entry name" value="Restrct_endonuc-II-like"/>
</dbReference>